<accession>A0A9P9YFJ1</accession>
<feature type="region of interest" description="Disordered" evidence="1">
    <location>
        <begin position="1"/>
        <end position="20"/>
    </location>
</feature>
<dbReference type="InterPro" id="IPR032979">
    <property type="entry name" value="ENGase"/>
</dbReference>
<proteinExistence type="predicted"/>
<dbReference type="InterPro" id="IPR005201">
    <property type="entry name" value="TIM_ENGase"/>
</dbReference>
<organism evidence="3 4">
    <name type="scientific">Drosophila gunungcola</name>
    <name type="common">fruit fly</name>
    <dbReference type="NCBI Taxonomy" id="103775"/>
    <lineage>
        <taxon>Eukaryota</taxon>
        <taxon>Metazoa</taxon>
        <taxon>Ecdysozoa</taxon>
        <taxon>Arthropoda</taxon>
        <taxon>Hexapoda</taxon>
        <taxon>Insecta</taxon>
        <taxon>Pterygota</taxon>
        <taxon>Neoptera</taxon>
        <taxon>Endopterygota</taxon>
        <taxon>Diptera</taxon>
        <taxon>Brachycera</taxon>
        <taxon>Muscomorpha</taxon>
        <taxon>Ephydroidea</taxon>
        <taxon>Drosophilidae</taxon>
        <taxon>Drosophila</taxon>
        <taxon>Sophophora</taxon>
    </lineage>
</organism>
<evidence type="ECO:0000259" key="2">
    <source>
        <dbReference type="Pfam" id="PF03644"/>
    </source>
</evidence>
<feature type="domain" description="Cytosolic endo-beta-N-acetylglucosaminidase TIM barrel" evidence="2">
    <location>
        <begin position="170"/>
        <end position="457"/>
    </location>
</feature>
<dbReference type="Proteomes" id="UP001059596">
    <property type="component" value="Unassembled WGS sequence"/>
</dbReference>
<dbReference type="Gene3D" id="2.60.120.260">
    <property type="entry name" value="Galactose-binding domain-like"/>
    <property type="match status" value="1"/>
</dbReference>
<evidence type="ECO:0000256" key="1">
    <source>
        <dbReference type="SAM" id="MobiDB-lite"/>
    </source>
</evidence>
<dbReference type="Pfam" id="PF03644">
    <property type="entry name" value="Glyco_hydro_85"/>
    <property type="match status" value="1"/>
</dbReference>
<dbReference type="PANTHER" id="PTHR13246">
    <property type="entry name" value="ENDO BETA N-ACETYLGLUCOSAMINIDASE"/>
    <property type="match status" value="1"/>
</dbReference>
<gene>
    <name evidence="3" type="ORF">M5D96_011118</name>
</gene>
<feature type="region of interest" description="Disordered" evidence="1">
    <location>
        <begin position="27"/>
        <end position="63"/>
    </location>
</feature>
<dbReference type="EMBL" id="JAMKOV010000024">
    <property type="protein sequence ID" value="KAI8036024.1"/>
    <property type="molecule type" value="Genomic_DNA"/>
</dbReference>
<dbReference type="GO" id="GO:0005829">
    <property type="term" value="C:cytosol"/>
    <property type="evidence" value="ECO:0007669"/>
    <property type="project" value="UniProtKB-SubCell"/>
</dbReference>
<dbReference type="OrthoDB" id="284473at2759"/>
<feature type="compositionally biased region" description="Basic and acidic residues" evidence="1">
    <location>
        <begin position="1"/>
        <end position="10"/>
    </location>
</feature>
<evidence type="ECO:0000313" key="4">
    <source>
        <dbReference type="Proteomes" id="UP001059596"/>
    </source>
</evidence>
<dbReference type="CDD" id="cd06547">
    <property type="entry name" value="GH85_ENGase"/>
    <property type="match status" value="1"/>
</dbReference>
<sequence>MENSEHDKVKSTSKVIGNKEIQSEYAKNAGFLVPNEDEEEEVVRNEKKQLEDKEEEEEDLRDKEKEAVNCAGKKETAAAEMQQQKCLGTSTCRCPQLEAEAIKDNRQLLEFRVRSRDIDWRQYVQPLDTAVRSGAVYLERQADFVGSHRRPVTEANRRELLVCHDMMGNYLEDRHFHSSEKYDDYRFVHWSAVDYFCYFSHEYVTIPPSGWLNAAHRHGVPVVGTFIVEQPGRLEEVLASEESVERTVGALTRLCQHFGFEGWLVNVEVAVAPRNMPNLYRFVHELTVATESRVPHGRVFWYDSVTEDGHLLWQNELNQRNVEFFRRSHGTLINYTWTEDHLERSVQQAAKEQSPRHRVFIGLDVFGRNCKGGFQSRQSMESIAEKGFSAGIFAPGWSFETLNRFGYNIRNPSGEEQVNSAFLARNEAWWARIWPTLATHPYSSLPFFTDFCVGSGRASYERGLRSPGEDRPFFNLSRQSLQPSVPLDRNAVHHFEEAFAGGCSLLITNYERAFRLFVTDFELTRGVLLLGYAYKINGNAAAIDFDLLLRVTPLQRNNADLYLFCGDYRGAIVTPQRCYLSPLDDVLPRAHAKLPQDSRSLGPGWQVRYYLARFDGPVRVQDVGVKCQRPAESTAEAQLGAVYVEALALEDLTETRTDIPVYGQSLWSKQPV</sequence>
<protein>
    <recommendedName>
        <fullName evidence="2">Cytosolic endo-beta-N-acetylglucosaminidase TIM barrel domain-containing protein</fullName>
    </recommendedName>
</protein>
<dbReference type="FunFam" id="2.60.120.260:FF:000211">
    <property type="entry name" value="Cytosolic endobeta-n-acetylglucosaminidase, putative"/>
    <property type="match status" value="1"/>
</dbReference>
<dbReference type="GO" id="GO:0033925">
    <property type="term" value="F:mannosyl-glycoprotein endo-beta-N-acetylglucosaminidase activity"/>
    <property type="evidence" value="ECO:0007669"/>
    <property type="project" value="UniProtKB-EC"/>
</dbReference>
<keyword evidence="4" id="KW-1185">Reference proteome</keyword>
<reference evidence="3" key="1">
    <citation type="journal article" date="2023" name="Genome Biol. Evol.">
        <title>Long-read-based Genome Assembly of Drosophila gunungcola Reveals Fewer Chemosensory Genes in Flower-breeding Species.</title>
        <authorList>
            <person name="Negi A."/>
            <person name="Liao B.Y."/>
            <person name="Yeh S.D."/>
        </authorList>
    </citation>
    <scope>NUCLEOTIDE SEQUENCE</scope>
    <source>
        <strain evidence="3">Sukarami</strain>
    </source>
</reference>
<name>A0A9P9YFJ1_9MUSC</name>
<evidence type="ECO:0000313" key="3">
    <source>
        <dbReference type="EMBL" id="KAI8036024.1"/>
    </source>
</evidence>
<dbReference type="PANTHER" id="PTHR13246:SF1">
    <property type="entry name" value="CYTOSOLIC ENDO-BETA-N-ACETYLGLUCOSAMINIDASE"/>
    <property type="match status" value="1"/>
</dbReference>
<feature type="compositionally biased region" description="Basic and acidic residues" evidence="1">
    <location>
        <begin position="42"/>
        <end position="51"/>
    </location>
</feature>
<dbReference type="Gene3D" id="3.20.20.80">
    <property type="entry name" value="Glycosidases"/>
    <property type="match status" value="1"/>
</dbReference>
<comment type="caution">
    <text evidence="3">The sequence shown here is derived from an EMBL/GenBank/DDBJ whole genome shotgun (WGS) entry which is preliminary data.</text>
</comment>
<dbReference type="AlphaFoldDB" id="A0A9P9YFJ1"/>